<dbReference type="Proteomes" id="UP000287171">
    <property type="component" value="Unassembled WGS sequence"/>
</dbReference>
<dbReference type="EMBL" id="BIFT01000002">
    <property type="protein sequence ID" value="GCE29810.1"/>
    <property type="molecule type" value="Genomic_DNA"/>
</dbReference>
<evidence type="ECO:0000313" key="1">
    <source>
        <dbReference type="EMBL" id="GCE29810.1"/>
    </source>
</evidence>
<accession>A0A402BET4</accession>
<reference evidence="2" key="1">
    <citation type="submission" date="2018-12" db="EMBL/GenBank/DDBJ databases">
        <title>Tengunoibacter tsumagoiensis gen. nov., sp. nov., Dictyobacter kobayashii sp. nov., D. alpinus sp. nov., and D. joshuensis sp. nov. and description of Dictyobacteraceae fam. nov. within the order Ktedonobacterales isolated from Tengu-no-mugimeshi.</title>
        <authorList>
            <person name="Wang C.M."/>
            <person name="Zheng Y."/>
            <person name="Sakai Y."/>
            <person name="Toyoda A."/>
            <person name="Minakuchi Y."/>
            <person name="Abe K."/>
            <person name="Yokota A."/>
            <person name="Yabe S."/>
        </authorList>
    </citation>
    <scope>NUCLEOTIDE SEQUENCE [LARGE SCALE GENOMIC DNA]</scope>
    <source>
        <strain evidence="2">Uno16</strain>
    </source>
</reference>
<evidence type="ECO:0000313" key="2">
    <source>
        <dbReference type="Proteomes" id="UP000287171"/>
    </source>
</evidence>
<keyword evidence="2" id="KW-1185">Reference proteome</keyword>
<organism evidence="1 2">
    <name type="scientific">Dictyobacter alpinus</name>
    <dbReference type="NCBI Taxonomy" id="2014873"/>
    <lineage>
        <taxon>Bacteria</taxon>
        <taxon>Bacillati</taxon>
        <taxon>Chloroflexota</taxon>
        <taxon>Ktedonobacteria</taxon>
        <taxon>Ktedonobacterales</taxon>
        <taxon>Dictyobacteraceae</taxon>
        <taxon>Dictyobacter</taxon>
    </lineage>
</organism>
<comment type="caution">
    <text evidence="1">The sequence shown here is derived from an EMBL/GenBank/DDBJ whole genome shotgun (WGS) entry which is preliminary data.</text>
</comment>
<sequence length="55" mass="6017">MTIRQGTNKNEGTAVHKVLVCCWSTRANNIDNNTSIGYTLNIGRPVDQLGNKNNA</sequence>
<gene>
    <name evidence="1" type="ORF">KDA_52940</name>
</gene>
<name>A0A402BET4_9CHLR</name>
<dbReference type="AlphaFoldDB" id="A0A402BET4"/>
<proteinExistence type="predicted"/>
<protein>
    <submittedName>
        <fullName evidence="1">Uncharacterized protein</fullName>
    </submittedName>
</protein>